<evidence type="ECO:0000313" key="5">
    <source>
        <dbReference type="Proteomes" id="UP000322234"/>
    </source>
</evidence>
<feature type="domain" description="Ig-like" evidence="3">
    <location>
        <begin position="172"/>
        <end position="272"/>
    </location>
</feature>
<name>A0A6B0S966_9CETA</name>
<evidence type="ECO:0000256" key="1">
    <source>
        <dbReference type="ARBA" id="ARBA00022729"/>
    </source>
</evidence>
<reference evidence="4" key="1">
    <citation type="submission" date="2019-10" db="EMBL/GenBank/DDBJ databases">
        <title>The sequence and de novo assembly of the wild yak genome.</title>
        <authorList>
            <person name="Liu Y."/>
        </authorList>
    </citation>
    <scope>NUCLEOTIDE SEQUENCE [LARGE SCALE GENOMIC DNA]</scope>
    <source>
        <strain evidence="4">WY2019</strain>
    </source>
</reference>
<comment type="caution">
    <text evidence="4">The sequence shown here is derived from an EMBL/GenBank/DDBJ whole genome shotgun (WGS) entry which is preliminary data.</text>
</comment>
<gene>
    <name evidence="4" type="ORF">E5288_WYG009979</name>
</gene>
<dbReference type="InterPro" id="IPR013106">
    <property type="entry name" value="Ig_V-set"/>
</dbReference>
<dbReference type="AlphaFoldDB" id="A0A6B0S966"/>
<keyword evidence="1" id="KW-0732">Signal</keyword>
<dbReference type="EMBL" id="VBQZ03000443">
    <property type="protein sequence ID" value="MXQ99409.1"/>
    <property type="molecule type" value="Genomic_DNA"/>
</dbReference>
<dbReference type="Gene3D" id="2.60.40.10">
    <property type="entry name" value="Immunoglobulins"/>
    <property type="match status" value="1"/>
</dbReference>
<protein>
    <recommendedName>
        <fullName evidence="3">Ig-like domain-containing protein</fullName>
    </recommendedName>
</protein>
<dbReference type="PANTHER" id="PTHR23268">
    <property type="entry name" value="T-CELL RECEPTOR BETA CHAIN"/>
    <property type="match status" value="1"/>
</dbReference>
<dbReference type="InterPro" id="IPR013783">
    <property type="entry name" value="Ig-like_fold"/>
</dbReference>
<dbReference type="GO" id="GO:0007166">
    <property type="term" value="P:cell surface receptor signaling pathway"/>
    <property type="evidence" value="ECO:0007669"/>
    <property type="project" value="TreeGrafter"/>
</dbReference>
<dbReference type="SUPFAM" id="SSF48726">
    <property type="entry name" value="Immunoglobulin"/>
    <property type="match status" value="1"/>
</dbReference>
<evidence type="ECO:0000256" key="2">
    <source>
        <dbReference type="ARBA" id="ARBA00022859"/>
    </source>
</evidence>
<dbReference type="GO" id="GO:0005886">
    <property type="term" value="C:plasma membrane"/>
    <property type="evidence" value="ECO:0007669"/>
    <property type="project" value="TreeGrafter"/>
</dbReference>
<evidence type="ECO:0000259" key="3">
    <source>
        <dbReference type="PROSITE" id="PS50835"/>
    </source>
</evidence>
<dbReference type="InterPro" id="IPR007110">
    <property type="entry name" value="Ig-like_dom"/>
</dbReference>
<proteinExistence type="predicted"/>
<dbReference type="Pfam" id="PF07686">
    <property type="entry name" value="V-set"/>
    <property type="match status" value="1"/>
</dbReference>
<dbReference type="GO" id="GO:0002376">
    <property type="term" value="P:immune system process"/>
    <property type="evidence" value="ECO:0007669"/>
    <property type="project" value="UniProtKB-KW"/>
</dbReference>
<dbReference type="Proteomes" id="UP000322234">
    <property type="component" value="Unassembled WGS sequence"/>
</dbReference>
<organism evidence="4 5">
    <name type="scientific">Bos mutus</name>
    <name type="common">wild yak</name>
    <dbReference type="NCBI Taxonomy" id="72004"/>
    <lineage>
        <taxon>Eukaryota</taxon>
        <taxon>Metazoa</taxon>
        <taxon>Chordata</taxon>
        <taxon>Craniata</taxon>
        <taxon>Vertebrata</taxon>
        <taxon>Euteleostomi</taxon>
        <taxon>Mammalia</taxon>
        <taxon>Eutheria</taxon>
        <taxon>Laurasiatheria</taxon>
        <taxon>Artiodactyla</taxon>
        <taxon>Ruminantia</taxon>
        <taxon>Pecora</taxon>
        <taxon>Bovidae</taxon>
        <taxon>Bovinae</taxon>
        <taxon>Bos</taxon>
    </lineage>
</organism>
<sequence length="272" mass="29671">MDYILRVSASLASQDGGGGAAPRKGKYPDKAWLDPRINKTRVHRLRETWRLPHRPSPSADVMVGGLQHGDLRAEAVGLRQMRGDRASWLLVGVGVGAAKGYPPQRNISTAVWGQTSPGAIFLLGLRNPQGKSCGQRDNCPSELVDSRKLYLTLGVIINLSGAYLISVVPTGPLEAEVTQTPRHLIKTTGQTATLRCSPISGHSSVSWYQQAQSQGPQFIYEFYETLQRAKGNFSNRFLAKQFPDFSSELNVNSLDLTDSALYLCASSLAQLC</sequence>
<dbReference type="InterPro" id="IPR050413">
    <property type="entry name" value="TCR_beta_variable"/>
</dbReference>
<evidence type="ECO:0000313" key="4">
    <source>
        <dbReference type="EMBL" id="MXQ99409.1"/>
    </source>
</evidence>
<keyword evidence="5" id="KW-1185">Reference proteome</keyword>
<dbReference type="InterPro" id="IPR036179">
    <property type="entry name" value="Ig-like_dom_sf"/>
</dbReference>
<dbReference type="PANTHER" id="PTHR23268:SF6">
    <property type="entry name" value="T CELL RECEPTOR BETA VARIABLE 5-5-RELATED"/>
    <property type="match status" value="1"/>
</dbReference>
<keyword evidence="2" id="KW-0391">Immunity</keyword>
<accession>A0A6B0S966</accession>
<dbReference type="PROSITE" id="PS50835">
    <property type="entry name" value="IG_LIKE"/>
    <property type="match status" value="1"/>
</dbReference>